<protein>
    <submittedName>
        <fullName evidence="1">Uncharacterized protein</fullName>
    </submittedName>
</protein>
<dbReference type="GeneID" id="28900884"/>
<dbReference type="RefSeq" id="XP_018192402.1">
    <property type="nucleotide sequence ID" value="XM_018335747.1"/>
</dbReference>
<evidence type="ECO:0000313" key="2">
    <source>
        <dbReference type="Proteomes" id="UP000076632"/>
    </source>
</evidence>
<dbReference type="Proteomes" id="UP000076632">
    <property type="component" value="Unassembled WGS sequence"/>
</dbReference>
<evidence type="ECO:0000313" key="1">
    <source>
        <dbReference type="EMBL" id="KZF26847.1"/>
    </source>
</evidence>
<dbReference type="OrthoDB" id="5282002at2759"/>
<reference evidence="1 2" key="1">
    <citation type="journal article" date="2016" name="Fungal Biol.">
        <title>The genome of Xylona heveae provides a window into fungal endophytism.</title>
        <authorList>
            <person name="Gazis R."/>
            <person name="Kuo A."/>
            <person name="Riley R."/>
            <person name="LaButti K."/>
            <person name="Lipzen A."/>
            <person name="Lin J."/>
            <person name="Amirebrahimi M."/>
            <person name="Hesse C.N."/>
            <person name="Spatafora J.W."/>
            <person name="Henrissat B."/>
            <person name="Hainaut M."/>
            <person name="Grigoriev I.V."/>
            <person name="Hibbett D.S."/>
        </authorList>
    </citation>
    <scope>NUCLEOTIDE SEQUENCE [LARGE SCALE GENOMIC DNA]</scope>
    <source>
        <strain evidence="1 2">TC161</strain>
    </source>
</reference>
<accession>A0A165K0F1</accession>
<gene>
    <name evidence="1" type="ORF">L228DRAFT_279997</name>
</gene>
<organism evidence="1 2">
    <name type="scientific">Xylona heveae (strain CBS 132557 / TC161)</name>
    <dbReference type="NCBI Taxonomy" id="1328760"/>
    <lineage>
        <taxon>Eukaryota</taxon>
        <taxon>Fungi</taxon>
        <taxon>Dikarya</taxon>
        <taxon>Ascomycota</taxon>
        <taxon>Pezizomycotina</taxon>
        <taxon>Xylonomycetes</taxon>
        <taxon>Xylonales</taxon>
        <taxon>Xylonaceae</taxon>
        <taxon>Xylona</taxon>
    </lineage>
</organism>
<dbReference type="EMBL" id="KV407454">
    <property type="protein sequence ID" value="KZF26847.1"/>
    <property type="molecule type" value="Genomic_DNA"/>
</dbReference>
<name>A0A165K0F1_XYLHT</name>
<dbReference type="InParanoid" id="A0A165K0F1"/>
<sequence>MGNAQKMEGGPEVSTLDARLTEFIDALEADSRIRSNRTLFFMWDFCQRTRSWLRNLDVSKLEANDEKAVETYNDCISRCIMTKIMIHDTSGKTALMTLSDPKNPTDFGTLLKEKADRLLEAS</sequence>
<dbReference type="AlphaFoldDB" id="A0A165K0F1"/>
<keyword evidence="2" id="KW-1185">Reference proteome</keyword>
<proteinExistence type="predicted"/>